<feature type="domain" description="Mating-type protein A-alpha/beta 1 N-terminal" evidence="2">
    <location>
        <begin position="4"/>
        <end position="85"/>
    </location>
</feature>
<evidence type="ECO:0000259" key="2">
    <source>
        <dbReference type="Pfam" id="PF12731"/>
    </source>
</evidence>
<sequence>MPSIRDRFLAAEDQFLIAVADGDAAIETFDRSWHALLEETRMAMHTSALDEETTYLVESVSASIDVLASSFSDLFSTSDTLHSDMGTEVEDALARLSLDSDEEEDLISPTFIHSPLAMKHENDTYGRSSIAFGYPAFLNFREPSLVSDGTSEGDDDDDLPSTPVIGKRSLDDFDQGVGRIAKRARSLSHPSDNTLASWPWDCEHDPSVLPGPQTDVCRDTRPLPHRKALGAPAGHSPARTQLKRRFSDATDLPAPKRPRGLQAEPRRHTVSNPLPGRADDLETQTHNIYDWASTFEIVEPATFAPPSTSLPMVVEVFSNWHKRDAQPSIGLADGGCVVMDPPSGMEAEELRLETPGDSVLVADSTNASALGAMTEPMASAYVALSSLDEQVGSPRDEDGASGEPRQSLSTSEHSISDATLLASHEFTPSSTSAMLPALLDATEHSASTSAVETSVEPPSRSPSPFETPPPSFERAMARVSDPDLPGCSSLDLYAPMGSSALPPPCEYSSNTKRRSTNTIGSKGNLLDVGALLAELLPFTSAGEKHGFMDAFHKYVHVPRAGFAITI</sequence>
<evidence type="ECO:0000313" key="3">
    <source>
        <dbReference type="EMBL" id="KAH9836930.1"/>
    </source>
</evidence>
<feature type="region of interest" description="Disordered" evidence="1">
    <location>
        <begin position="145"/>
        <end position="171"/>
    </location>
</feature>
<protein>
    <recommendedName>
        <fullName evidence="2">Mating-type protein A-alpha/beta 1 N-terminal domain-containing protein</fullName>
    </recommendedName>
</protein>
<keyword evidence="4" id="KW-1185">Reference proteome</keyword>
<dbReference type="InterPro" id="IPR024333">
    <property type="entry name" value="Mating-type_A-alpha/beta_1_N"/>
</dbReference>
<dbReference type="EMBL" id="JADCUA010000009">
    <property type="protein sequence ID" value="KAH9836930.1"/>
    <property type="molecule type" value="Genomic_DNA"/>
</dbReference>
<dbReference type="Pfam" id="PF12731">
    <property type="entry name" value="Mating_N"/>
    <property type="match status" value="1"/>
</dbReference>
<dbReference type="GeneID" id="72008124"/>
<gene>
    <name evidence="3" type="ORF">C8Q71DRAFT_857267</name>
</gene>
<dbReference type="RefSeq" id="XP_047779099.1">
    <property type="nucleotide sequence ID" value="XM_047927392.1"/>
</dbReference>
<name>A0ABQ8KGE8_9APHY</name>
<reference evidence="3 4" key="1">
    <citation type="journal article" date="2021" name="Environ. Microbiol.">
        <title>Gene family expansions and transcriptome signatures uncover fungal adaptations to wood decay.</title>
        <authorList>
            <person name="Hage H."/>
            <person name="Miyauchi S."/>
            <person name="Viragh M."/>
            <person name="Drula E."/>
            <person name="Min B."/>
            <person name="Chaduli D."/>
            <person name="Navarro D."/>
            <person name="Favel A."/>
            <person name="Norest M."/>
            <person name="Lesage-Meessen L."/>
            <person name="Balint B."/>
            <person name="Merenyi Z."/>
            <person name="de Eugenio L."/>
            <person name="Morin E."/>
            <person name="Martinez A.T."/>
            <person name="Baldrian P."/>
            <person name="Stursova M."/>
            <person name="Martinez M.J."/>
            <person name="Novotny C."/>
            <person name="Magnuson J.K."/>
            <person name="Spatafora J.W."/>
            <person name="Maurice S."/>
            <person name="Pangilinan J."/>
            <person name="Andreopoulos W."/>
            <person name="LaButti K."/>
            <person name="Hundley H."/>
            <person name="Na H."/>
            <person name="Kuo A."/>
            <person name="Barry K."/>
            <person name="Lipzen A."/>
            <person name="Henrissat B."/>
            <person name="Riley R."/>
            <person name="Ahrendt S."/>
            <person name="Nagy L.G."/>
            <person name="Grigoriev I.V."/>
            <person name="Martin F."/>
            <person name="Rosso M.N."/>
        </authorList>
    </citation>
    <scope>NUCLEOTIDE SEQUENCE [LARGE SCALE GENOMIC DNA]</scope>
    <source>
        <strain evidence="3 4">CIRM-BRFM 1785</strain>
    </source>
</reference>
<evidence type="ECO:0000313" key="4">
    <source>
        <dbReference type="Proteomes" id="UP000814176"/>
    </source>
</evidence>
<comment type="caution">
    <text evidence="3">The sequence shown here is derived from an EMBL/GenBank/DDBJ whole genome shotgun (WGS) entry which is preliminary data.</text>
</comment>
<evidence type="ECO:0000256" key="1">
    <source>
        <dbReference type="SAM" id="MobiDB-lite"/>
    </source>
</evidence>
<feature type="region of interest" description="Disordered" evidence="1">
    <location>
        <begin position="443"/>
        <end position="470"/>
    </location>
</feature>
<feature type="region of interest" description="Disordered" evidence="1">
    <location>
        <begin position="390"/>
        <end position="415"/>
    </location>
</feature>
<proteinExistence type="predicted"/>
<organism evidence="3 4">
    <name type="scientific">Rhodofomes roseus</name>
    <dbReference type="NCBI Taxonomy" id="34475"/>
    <lineage>
        <taxon>Eukaryota</taxon>
        <taxon>Fungi</taxon>
        <taxon>Dikarya</taxon>
        <taxon>Basidiomycota</taxon>
        <taxon>Agaricomycotina</taxon>
        <taxon>Agaricomycetes</taxon>
        <taxon>Polyporales</taxon>
        <taxon>Rhodofomes</taxon>
    </lineage>
</organism>
<feature type="compositionally biased region" description="Pro residues" evidence="1">
    <location>
        <begin position="459"/>
        <end position="470"/>
    </location>
</feature>
<dbReference type="Proteomes" id="UP000814176">
    <property type="component" value="Unassembled WGS sequence"/>
</dbReference>
<feature type="region of interest" description="Disordered" evidence="1">
    <location>
        <begin position="211"/>
        <end position="280"/>
    </location>
</feature>
<feature type="compositionally biased region" description="Polar residues" evidence="1">
    <location>
        <begin position="404"/>
        <end position="415"/>
    </location>
</feature>
<accession>A0ABQ8KGE8</accession>